<feature type="domain" description="GGDEF" evidence="3">
    <location>
        <begin position="305"/>
        <end position="438"/>
    </location>
</feature>
<dbReference type="PROSITE" id="PS50883">
    <property type="entry name" value="EAL"/>
    <property type="match status" value="1"/>
</dbReference>
<dbReference type="CDD" id="cd01949">
    <property type="entry name" value="GGDEF"/>
    <property type="match status" value="1"/>
</dbReference>
<evidence type="ECO:0000313" key="5">
    <source>
        <dbReference type="Proteomes" id="UP000292136"/>
    </source>
</evidence>
<dbReference type="SUPFAM" id="SSF55073">
    <property type="entry name" value="Nucleotide cyclase"/>
    <property type="match status" value="1"/>
</dbReference>
<sequence>MMQHLYLRLVGSIRQRALWLALLPAVLVATALASYFSITGMGELDEELRRRGHTIVQYLAPASEYGLISGNRPSLQALVQAAMQQPDVRAAVVTDFQGRVLAISGRTQLPVRLAEQAGDLVGLLASSHDTLGFVAPVRRSQLDIDDFLSLEPMPPQPPGSDRLGWVYVELSSEDLQARKSALLLHTLLILTAGLGAGAYVALRMARSLSRPVGRLLKAVGRMAAGELEARVEQASAGELGALERGFNHMASRLQDMHESMQERIATATAQLAHQASHDPLTGLANRREFELHLQATLDGRGGEELHHVLCYIDLDRFKVVNDTCGHAAGDELLRQITQLLRQRVRGQDLLARLGGDEFGLLLERCSLEDGLRVVESLRQLVEDFRFVWNNRAFGIGASIGLVELDSRIQTLEEALAAADQACFAAKDLGRNRIHVYQADDREVVRHQGEMDWASRLTQAVEENRLLLYAQPVVPLVSGISSCLRFEVFLRLLNERGEVVLPEVFLPAAERFNLMPRLDRWAIDAACSGLRRLLDQESHPSLQCGINLSVQTVGRPETLEYIGERLQHYDIAPACLCFEVAEAAASRQFAEVQTFAQGLRQLGCGFAFDAFGSGLSSFAYLRALPPDYVKIDGDLIHRMTDDRVSQTLVRAIHDISRQLGVAAVAEMVDDAAVFAMVREIGIELGQGTWFDPPQLFEDWLAVCEARHVNGEAGVYSILPSPAA</sequence>
<dbReference type="Pfam" id="PF00990">
    <property type="entry name" value="GGDEF"/>
    <property type="match status" value="1"/>
</dbReference>
<gene>
    <name evidence="4" type="ORF">EV678_0911</name>
</gene>
<dbReference type="EMBL" id="SHKM01000001">
    <property type="protein sequence ID" value="RZT90100.1"/>
    <property type="molecule type" value="Genomic_DNA"/>
</dbReference>
<dbReference type="PANTHER" id="PTHR33121:SF23">
    <property type="entry name" value="CYCLIC DI-GMP PHOSPHODIESTERASE PDEB"/>
    <property type="match status" value="1"/>
</dbReference>
<dbReference type="Pfam" id="PF00563">
    <property type="entry name" value="EAL"/>
    <property type="match status" value="1"/>
</dbReference>
<dbReference type="SMART" id="SM00052">
    <property type="entry name" value="EAL"/>
    <property type="match status" value="1"/>
</dbReference>
<dbReference type="InterPro" id="IPR035919">
    <property type="entry name" value="EAL_sf"/>
</dbReference>
<evidence type="ECO:0000259" key="3">
    <source>
        <dbReference type="PROSITE" id="PS50887"/>
    </source>
</evidence>
<dbReference type="InterPro" id="IPR043128">
    <property type="entry name" value="Rev_trsase/Diguanyl_cyclase"/>
</dbReference>
<dbReference type="PROSITE" id="PS50887">
    <property type="entry name" value="GGDEF"/>
    <property type="match status" value="1"/>
</dbReference>
<dbReference type="CDD" id="cd01948">
    <property type="entry name" value="EAL"/>
    <property type="match status" value="1"/>
</dbReference>
<dbReference type="CDD" id="cd06225">
    <property type="entry name" value="HAMP"/>
    <property type="match status" value="1"/>
</dbReference>
<dbReference type="SUPFAM" id="SSF141868">
    <property type="entry name" value="EAL domain-like"/>
    <property type="match status" value="1"/>
</dbReference>
<name>A0ABY0ITH1_9RHOO</name>
<dbReference type="InterPro" id="IPR050706">
    <property type="entry name" value="Cyclic-di-GMP_PDE-like"/>
</dbReference>
<dbReference type="Gene3D" id="3.20.20.450">
    <property type="entry name" value="EAL domain"/>
    <property type="match status" value="1"/>
</dbReference>
<dbReference type="InterPro" id="IPR003660">
    <property type="entry name" value="HAMP_dom"/>
</dbReference>
<dbReference type="InterPro" id="IPR001633">
    <property type="entry name" value="EAL_dom"/>
</dbReference>
<proteinExistence type="predicted"/>
<dbReference type="NCBIfam" id="TIGR00254">
    <property type="entry name" value="GGDEF"/>
    <property type="match status" value="1"/>
</dbReference>
<dbReference type="Gene3D" id="6.10.340.10">
    <property type="match status" value="1"/>
</dbReference>
<dbReference type="Pfam" id="PF00672">
    <property type="entry name" value="HAMP"/>
    <property type="match status" value="1"/>
</dbReference>
<comment type="caution">
    <text evidence="4">The sequence shown here is derived from an EMBL/GenBank/DDBJ whole genome shotgun (WGS) entry which is preliminary data.</text>
</comment>
<reference evidence="4 5" key="1">
    <citation type="submission" date="2019-02" db="EMBL/GenBank/DDBJ databases">
        <title>Genomic Encyclopedia of Type Strains, Phase IV (KMG-IV): sequencing the most valuable type-strain genomes for metagenomic binning, comparative biology and taxonomic classification.</title>
        <authorList>
            <person name="Goeker M."/>
        </authorList>
    </citation>
    <scope>NUCLEOTIDE SEQUENCE [LARGE SCALE GENOMIC DNA]</scope>
    <source>
        <strain evidence="4 5">DSM 21223</strain>
    </source>
</reference>
<feature type="domain" description="HAMP" evidence="2">
    <location>
        <begin position="206"/>
        <end position="258"/>
    </location>
</feature>
<dbReference type="SMART" id="SM00267">
    <property type="entry name" value="GGDEF"/>
    <property type="match status" value="1"/>
</dbReference>
<accession>A0ABY0ITH1</accession>
<dbReference type="RefSeq" id="WP_014237910.1">
    <property type="nucleotide sequence ID" value="NZ_SHKM01000001.1"/>
</dbReference>
<dbReference type="Proteomes" id="UP000292136">
    <property type="component" value="Unassembled WGS sequence"/>
</dbReference>
<feature type="domain" description="EAL" evidence="1">
    <location>
        <begin position="449"/>
        <end position="706"/>
    </location>
</feature>
<dbReference type="SUPFAM" id="SSF158472">
    <property type="entry name" value="HAMP domain-like"/>
    <property type="match status" value="1"/>
</dbReference>
<dbReference type="InterPro" id="IPR029787">
    <property type="entry name" value="Nucleotide_cyclase"/>
</dbReference>
<dbReference type="InterPro" id="IPR000160">
    <property type="entry name" value="GGDEF_dom"/>
</dbReference>
<dbReference type="SMART" id="SM00304">
    <property type="entry name" value="HAMP"/>
    <property type="match status" value="1"/>
</dbReference>
<keyword evidence="5" id="KW-1185">Reference proteome</keyword>
<organism evidence="4 5">
    <name type="scientific">Azospira oryzae</name>
    <dbReference type="NCBI Taxonomy" id="146939"/>
    <lineage>
        <taxon>Bacteria</taxon>
        <taxon>Pseudomonadati</taxon>
        <taxon>Pseudomonadota</taxon>
        <taxon>Betaproteobacteria</taxon>
        <taxon>Rhodocyclales</taxon>
        <taxon>Rhodocyclaceae</taxon>
        <taxon>Azospira</taxon>
    </lineage>
</organism>
<dbReference type="Pfam" id="PF09984">
    <property type="entry name" value="sCache_4"/>
    <property type="match status" value="1"/>
</dbReference>
<dbReference type="Gene3D" id="3.30.70.270">
    <property type="match status" value="1"/>
</dbReference>
<evidence type="ECO:0000259" key="2">
    <source>
        <dbReference type="PROSITE" id="PS50885"/>
    </source>
</evidence>
<evidence type="ECO:0000313" key="4">
    <source>
        <dbReference type="EMBL" id="RZT90100.1"/>
    </source>
</evidence>
<dbReference type="InterPro" id="IPR019247">
    <property type="entry name" value="Histidine_kinase_BarA_N"/>
</dbReference>
<evidence type="ECO:0000259" key="1">
    <source>
        <dbReference type="PROSITE" id="PS50883"/>
    </source>
</evidence>
<dbReference type="PROSITE" id="PS50885">
    <property type="entry name" value="HAMP"/>
    <property type="match status" value="1"/>
</dbReference>
<protein>
    <submittedName>
        <fullName evidence="4">Diguanylate cyclase (GGDEF)-like protein</fullName>
    </submittedName>
</protein>
<dbReference type="PANTHER" id="PTHR33121">
    <property type="entry name" value="CYCLIC DI-GMP PHOSPHODIESTERASE PDEF"/>
    <property type="match status" value="1"/>
</dbReference>